<dbReference type="InterPro" id="IPR016181">
    <property type="entry name" value="Acyl_CoA_acyltransferase"/>
</dbReference>
<reference evidence="2 3" key="1">
    <citation type="submission" date="2024-03" db="EMBL/GenBank/DDBJ databases">
        <title>High-quality draft genome sequencing of Tistrella sp. BH-R2-4.</title>
        <authorList>
            <person name="Dong C."/>
        </authorList>
    </citation>
    <scope>NUCLEOTIDE SEQUENCE [LARGE SCALE GENOMIC DNA]</scope>
    <source>
        <strain evidence="2 3">BH-R2-4</strain>
    </source>
</reference>
<dbReference type="EMBL" id="JBBKTW010000003">
    <property type="protein sequence ID" value="MEN2988235.1"/>
    <property type="molecule type" value="Genomic_DNA"/>
</dbReference>
<dbReference type="SUPFAM" id="SSF55729">
    <property type="entry name" value="Acyl-CoA N-acyltransferases (Nat)"/>
    <property type="match status" value="1"/>
</dbReference>
<dbReference type="Gene3D" id="3.40.630.30">
    <property type="match status" value="1"/>
</dbReference>
<evidence type="ECO:0000313" key="2">
    <source>
        <dbReference type="EMBL" id="MEN2988235.1"/>
    </source>
</evidence>
<dbReference type="Proteomes" id="UP001413721">
    <property type="component" value="Unassembled WGS sequence"/>
</dbReference>
<evidence type="ECO:0000259" key="1">
    <source>
        <dbReference type="PROSITE" id="PS51186"/>
    </source>
</evidence>
<accession>A0ABU9YHW4</accession>
<evidence type="ECO:0000313" key="3">
    <source>
        <dbReference type="Proteomes" id="UP001413721"/>
    </source>
</evidence>
<organism evidence="2 3">
    <name type="scientific">Tistrella arctica</name>
    <dbReference type="NCBI Taxonomy" id="3133430"/>
    <lineage>
        <taxon>Bacteria</taxon>
        <taxon>Pseudomonadati</taxon>
        <taxon>Pseudomonadota</taxon>
        <taxon>Alphaproteobacteria</taxon>
        <taxon>Geminicoccales</taxon>
        <taxon>Geminicoccaceae</taxon>
        <taxon>Tistrella</taxon>
    </lineage>
</organism>
<keyword evidence="3" id="KW-1185">Reference proteome</keyword>
<feature type="domain" description="N-acetyltransferase" evidence="1">
    <location>
        <begin position="15"/>
        <end position="180"/>
    </location>
</feature>
<comment type="caution">
    <text evidence="2">The sequence shown here is derived from an EMBL/GenBank/DDBJ whole genome shotgun (WGS) entry which is preliminary data.</text>
</comment>
<dbReference type="PROSITE" id="PS51186">
    <property type="entry name" value="GNAT"/>
    <property type="match status" value="1"/>
</dbReference>
<proteinExistence type="predicted"/>
<dbReference type="RefSeq" id="WP_345937100.1">
    <property type="nucleotide sequence ID" value="NZ_JBBKTW010000003.1"/>
</dbReference>
<protein>
    <submittedName>
        <fullName evidence="2">GNAT family N-acetyltransferase</fullName>
    </submittedName>
</protein>
<name>A0ABU9YHW4_9PROT</name>
<dbReference type="Pfam" id="PF00583">
    <property type="entry name" value="Acetyltransf_1"/>
    <property type="match status" value="1"/>
</dbReference>
<sequence>MDSVHKGQGEAMMRTGWRTLTLNDLPQVGALADAVHQAYPERPEVAVERLRLFPAGCFVAEVDGAFCGYGLTHPWIDGAPPALDSLLGGLPAAPDCLYVHDVALNVAARGRGLGRALVGRLTDLAAAHGLPRLSLIAVGGSAPGWRAMGFHEVPVDPASALAAKLASYDADAVYMTCPVMLPAGRDAHA</sequence>
<dbReference type="InterPro" id="IPR000182">
    <property type="entry name" value="GNAT_dom"/>
</dbReference>
<gene>
    <name evidence="2" type="ORF">WG926_07960</name>
</gene>
<dbReference type="CDD" id="cd04301">
    <property type="entry name" value="NAT_SF"/>
    <property type="match status" value="1"/>
</dbReference>